<evidence type="ECO:0000256" key="2">
    <source>
        <dbReference type="ARBA" id="ARBA00022490"/>
    </source>
</evidence>
<evidence type="ECO:0000313" key="6">
    <source>
        <dbReference type="Proteomes" id="UP000279799"/>
    </source>
</evidence>
<accession>A0A448TTV2</accession>
<comment type="subcellular location">
    <subcellularLocation>
        <location evidence="4">Cytoplasm</location>
    </subcellularLocation>
    <subcellularLocation>
        <location evidence="4">Cell membrane</location>
        <topology evidence="4">Peripheral membrane protein</topology>
        <orientation evidence="4">Cytoplasmic side</orientation>
    </subcellularLocation>
</comment>
<dbReference type="RefSeq" id="WP_126599345.1">
    <property type="nucleotide sequence ID" value="NZ_LR134510.1"/>
</dbReference>
<evidence type="ECO:0000256" key="4">
    <source>
        <dbReference type="HAMAP-Rule" id="MF_00695"/>
    </source>
</evidence>
<dbReference type="OrthoDB" id="9788031at2"/>
<dbReference type="AlphaFoldDB" id="A0A448TTV2"/>
<sequence length="204" mass="23023">MKDYSYITMSLAGVCLAAKLASDFAHYGKADEADFRLLLETTVPRDHDSMMAVYGYNPEKLRHGLEELCQQLSDTDKQIGRYFLRLIALEGKLRKEVDIKKAIAERVAYLPTQLNHYDITSEQVCASLASIYSDLISPLGVKIQIVGSVEHLSNPYIQDRIRACLFAGIRSAVLWRQMGGSKWQFLFARGKLIDTTLDILNCIN</sequence>
<dbReference type="PANTHER" id="PTHR38100:SF1">
    <property type="entry name" value="HIGH FREQUENCY LYSOGENIZATION PROTEIN HFLD"/>
    <property type="match status" value="1"/>
</dbReference>
<evidence type="ECO:0000256" key="3">
    <source>
        <dbReference type="ARBA" id="ARBA00023136"/>
    </source>
</evidence>
<dbReference type="HAMAP" id="MF_00695">
    <property type="entry name" value="HflD_protein"/>
    <property type="match status" value="1"/>
</dbReference>
<keyword evidence="2 4" id="KW-0963">Cytoplasm</keyword>
<dbReference type="GO" id="GO:0005737">
    <property type="term" value="C:cytoplasm"/>
    <property type="evidence" value="ECO:0007669"/>
    <property type="project" value="UniProtKB-SubCell"/>
</dbReference>
<proteinExistence type="inferred from homology"/>
<name>A0A448TTV2_9PAST</name>
<gene>
    <name evidence="4 5" type="primary">hflD</name>
    <name evidence="5" type="ORF">NCTC12871_00877</name>
</gene>
<dbReference type="KEGG" id="adp:NCTC12871_00877"/>
<dbReference type="Proteomes" id="UP000279799">
    <property type="component" value="Chromosome"/>
</dbReference>
<keyword evidence="3 4" id="KW-0472">Membrane</keyword>
<dbReference type="InterPro" id="IPR035932">
    <property type="entry name" value="HflD-like_sf"/>
</dbReference>
<dbReference type="GO" id="GO:0005886">
    <property type="term" value="C:plasma membrane"/>
    <property type="evidence" value="ECO:0007669"/>
    <property type="project" value="UniProtKB-SubCell"/>
</dbReference>
<protein>
    <recommendedName>
        <fullName evidence="4">High frequency lysogenization protein HflD homolog</fullName>
    </recommendedName>
</protein>
<evidence type="ECO:0000256" key="1">
    <source>
        <dbReference type="ARBA" id="ARBA00022475"/>
    </source>
</evidence>
<evidence type="ECO:0000313" key="5">
    <source>
        <dbReference type="EMBL" id="VEJ09424.1"/>
    </source>
</evidence>
<dbReference type="Gene3D" id="1.10.3890.10">
    <property type="entry name" value="HflD-like"/>
    <property type="match status" value="1"/>
</dbReference>
<dbReference type="EMBL" id="LR134510">
    <property type="protein sequence ID" value="VEJ09424.1"/>
    <property type="molecule type" value="Genomic_DNA"/>
</dbReference>
<comment type="similarity">
    <text evidence="4">Belongs to the HflD family.</text>
</comment>
<dbReference type="Pfam" id="PF04356">
    <property type="entry name" value="DUF489"/>
    <property type="match status" value="1"/>
</dbReference>
<organism evidence="5 6">
    <name type="scientific">Actinobacillus delphinicola</name>
    <dbReference type="NCBI Taxonomy" id="51161"/>
    <lineage>
        <taxon>Bacteria</taxon>
        <taxon>Pseudomonadati</taxon>
        <taxon>Pseudomonadota</taxon>
        <taxon>Gammaproteobacteria</taxon>
        <taxon>Pasteurellales</taxon>
        <taxon>Pasteurellaceae</taxon>
        <taxon>Actinobacillus</taxon>
    </lineage>
</organism>
<keyword evidence="6" id="KW-1185">Reference proteome</keyword>
<dbReference type="PANTHER" id="PTHR38100">
    <property type="entry name" value="HIGH FREQUENCY LYSOGENIZATION PROTEIN HFLD"/>
    <property type="match status" value="1"/>
</dbReference>
<keyword evidence="1 4" id="KW-1003">Cell membrane</keyword>
<dbReference type="NCBIfam" id="NF001246">
    <property type="entry name" value="PRK00218.1-2"/>
    <property type="match status" value="1"/>
</dbReference>
<dbReference type="SUPFAM" id="SSF101322">
    <property type="entry name" value="YcfC-like"/>
    <property type="match status" value="1"/>
</dbReference>
<dbReference type="InterPro" id="IPR007451">
    <property type="entry name" value="HflD"/>
</dbReference>
<reference evidence="5 6" key="1">
    <citation type="submission" date="2018-12" db="EMBL/GenBank/DDBJ databases">
        <authorList>
            <consortium name="Pathogen Informatics"/>
        </authorList>
    </citation>
    <scope>NUCLEOTIDE SEQUENCE [LARGE SCALE GENOMIC DNA]</scope>
    <source>
        <strain evidence="5 6">NCTC12871</strain>
    </source>
</reference>